<dbReference type="InterPro" id="IPR009593">
    <property type="entry name" value="DUF1203"/>
</dbReference>
<evidence type="ECO:0008006" key="3">
    <source>
        <dbReference type="Google" id="ProtNLM"/>
    </source>
</evidence>
<keyword evidence="2" id="KW-1185">Reference proteome</keyword>
<organism evidence="1 2">
    <name type="scientific">Cognatilysobacter xinjiangensis</name>
    <dbReference type="NCBI Taxonomy" id="546892"/>
    <lineage>
        <taxon>Bacteria</taxon>
        <taxon>Pseudomonadati</taxon>
        <taxon>Pseudomonadota</taxon>
        <taxon>Gammaproteobacteria</taxon>
        <taxon>Lysobacterales</taxon>
        <taxon>Lysobacteraceae</taxon>
        <taxon>Cognatilysobacter</taxon>
    </lineage>
</organism>
<comment type="caution">
    <text evidence="1">The sequence shown here is derived from an EMBL/GenBank/DDBJ whole genome shotgun (WGS) entry which is preliminary data.</text>
</comment>
<accession>A0ABQ3C0R6</accession>
<name>A0ABQ3C0R6_9GAMM</name>
<dbReference type="RefSeq" id="WP_189447875.1">
    <property type="nucleotide sequence ID" value="NZ_BMXY01000001.1"/>
</dbReference>
<reference evidence="2" key="1">
    <citation type="journal article" date="2019" name="Int. J. Syst. Evol. Microbiol.">
        <title>The Global Catalogue of Microorganisms (GCM) 10K type strain sequencing project: providing services to taxonomists for standard genome sequencing and annotation.</title>
        <authorList>
            <consortium name="The Broad Institute Genomics Platform"/>
            <consortium name="The Broad Institute Genome Sequencing Center for Infectious Disease"/>
            <person name="Wu L."/>
            <person name="Ma J."/>
        </authorList>
    </citation>
    <scope>NUCLEOTIDE SEQUENCE [LARGE SCALE GENOMIC DNA]</scope>
    <source>
        <strain evidence="2">KCTC 22558</strain>
    </source>
</reference>
<gene>
    <name evidence="1" type="ORF">GCM10008101_12490</name>
</gene>
<sequence length="155" mass="17154">MDFRVIGLDPAPFMHLYGLHETELAGHGAIRMRATEPRAMPGRVRLRDLEPGETALLVNHVHQPADTPYRAAHAIFVEEGAAAPRIVEGRLPGALARRLLSLRAFDTAHMMVDADVVEGALARDAVMRLLDDPRVSYVQAHFARRGCYAARIERA</sequence>
<dbReference type="EMBL" id="BMXY01000001">
    <property type="protein sequence ID" value="GGZ60150.1"/>
    <property type="molecule type" value="Genomic_DNA"/>
</dbReference>
<evidence type="ECO:0000313" key="1">
    <source>
        <dbReference type="EMBL" id="GGZ60150.1"/>
    </source>
</evidence>
<dbReference type="Proteomes" id="UP000643403">
    <property type="component" value="Unassembled WGS sequence"/>
</dbReference>
<evidence type="ECO:0000313" key="2">
    <source>
        <dbReference type="Proteomes" id="UP000643403"/>
    </source>
</evidence>
<protein>
    <recommendedName>
        <fullName evidence="3">DUF1203 domain-containing protein</fullName>
    </recommendedName>
</protein>
<proteinExistence type="predicted"/>
<dbReference type="Pfam" id="PF06718">
    <property type="entry name" value="DUF1203"/>
    <property type="match status" value="1"/>
</dbReference>